<dbReference type="PROSITE" id="PS51257">
    <property type="entry name" value="PROKAR_LIPOPROTEIN"/>
    <property type="match status" value="1"/>
</dbReference>
<proteinExistence type="predicted"/>
<reference evidence="1" key="1">
    <citation type="journal article" date="2020" name="mSystems">
        <title>Genome- and Community-Level Interaction Insights into Carbon Utilization and Element Cycling Functions of Hydrothermarchaeota in Hydrothermal Sediment.</title>
        <authorList>
            <person name="Zhou Z."/>
            <person name="Liu Y."/>
            <person name="Xu W."/>
            <person name="Pan J."/>
            <person name="Luo Z.H."/>
            <person name="Li M."/>
        </authorList>
    </citation>
    <scope>NUCLEOTIDE SEQUENCE [LARGE SCALE GENOMIC DNA]</scope>
    <source>
        <strain evidence="1">SpSt-524</strain>
    </source>
</reference>
<dbReference type="Pfam" id="PF13668">
    <property type="entry name" value="Ferritin_2"/>
    <property type="match status" value="1"/>
</dbReference>
<protein>
    <submittedName>
        <fullName evidence="1">Ferritin-like domain-containing protein</fullName>
    </submittedName>
</protein>
<evidence type="ECO:0000313" key="1">
    <source>
        <dbReference type="EMBL" id="HFG21948.1"/>
    </source>
</evidence>
<dbReference type="SUPFAM" id="SSF47240">
    <property type="entry name" value="Ferritin-like"/>
    <property type="match status" value="1"/>
</dbReference>
<gene>
    <name evidence="1" type="ORF">ENS82_14770</name>
</gene>
<name>A0A7C3DRL4_MEIRU</name>
<accession>A0A7C3DRL4</accession>
<dbReference type="PANTHER" id="PTHR31694:SF26">
    <property type="entry name" value="OS05G0151100 PROTEIN"/>
    <property type="match status" value="1"/>
</dbReference>
<dbReference type="EMBL" id="DSWI01000036">
    <property type="protein sequence ID" value="HFG21948.1"/>
    <property type="molecule type" value="Genomic_DNA"/>
</dbReference>
<dbReference type="InterPro" id="IPR052965">
    <property type="entry name" value="Pigment-catalase-like"/>
</dbReference>
<dbReference type="PANTHER" id="PTHR31694">
    <property type="entry name" value="DESICCATION-LIKE PROTEIN"/>
    <property type="match status" value="1"/>
</dbReference>
<dbReference type="AlphaFoldDB" id="A0A7C3DRL4"/>
<organism evidence="1">
    <name type="scientific">Meiothermus ruber</name>
    <dbReference type="NCBI Taxonomy" id="277"/>
    <lineage>
        <taxon>Bacteria</taxon>
        <taxon>Thermotogati</taxon>
        <taxon>Deinococcota</taxon>
        <taxon>Deinococci</taxon>
        <taxon>Thermales</taxon>
        <taxon>Thermaceae</taxon>
        <taxon>Meiothermus</taxon>
    </lineage>
</organism>
<dbReference type="InterPro" id="IPR009078">
    <property type="entry name" value="Ferritin-like_SF"/>
</dbReference>
<sequence length="297" mass="31040">MNRREMLKQTGLMGTGLVLGGVVGACATTPGMSQSPNQDVAVLNFALNLEYLEAAFYLAAVGRINEIKNIGGNAEIRLPSGFDGTSPIAGVSPDVLEYAQEIAEDELAHVKFLRQALGSAAVDRPVIDLDQAFRAAGNAASNGAITNFNPFANELFFIHGAFIFEDVGVTAYKGAAKLITDKNNVLDPAAGILAVEAYHAGLIRLLLHERKDMMVTSSLTVEQVVQAISDLRGSVGGGKDEGITKMGSANLVAADANAVAYGRTTSEVLKIVYLSGNAGVSMGGFFPMGLNGSIKTT</sequence>
<comment type="caution">
    <text evidence="1">The sequence shown here is derived from an EMBL/GenBank/DDBJ whole genome shotgun (WGS) entry which is preliminary data.</text>
</comment>